<dbReference type="Proteomes" id="UP000265520">
    <property type="component" value="Unassembled WGS sequence"/>
</dbReference>
<accession>A0A392VV82</accession>
<organism evidence="1 2">
    <name type="scientific">Trifolium medium</name>
    <dbReference type="NCBI Taxonomy" id="97028"/>
    <lineage>
        <taxon>Eukaryota</taxon>
        <taxon>Viridiplantae</taxon>
        <taxon>Streptophyta</taxon>
        <taxon>Embryophyta</taxon>
        <taxon>Tracheophyta</taxon>
        <taxon>Spermatophyta</taxon>
        <taxon>Magnoliopsida</taxon>
        <taxon>eudicotyledons</taxon>
        <taxon>Gunneridae</taxon>
        <taxon>Pentapetalae</taxon>
        <taxon>rosids</taxon>
        <taxon>fabids</taxon>
        <taxon>Fabales</taxon>
        <taxon>Fabaceae</taxon>
        <taxon>Papilionoideae</taxon>
        <taxon>50 kb inversion clade</taxon>
        <taxon>NPAAA clade</taxon>
        <taxon>Hologalegina</taxon>
        <taxon>IRL clade</taxon>
        <taxon>Trifolieae</taxon>
        <taxon>Trifolium</taxon>
    </lineage>
</organism>
<keyword evidence="2" id="KW-1185">Reference proteome</keyword>
<dbReference type="AlphaFoldDB" id="A0A392VV82"/>
<reference evidence="1 2" key="1">
    <citation type="journal article" date="2018" name="Front. Plant Sci.">
        <title>Red Clover (Trifolium pratense) and Zigzag Clover (T. medium) - A Picture of Genomic Similarities and Differences.</title>
        <authorList>
            <person name="Dluhosova J."/>
            <person name="Istvanek J."/>
            <person name="Nedelnik J."/>
            <person name="Repkova J."/>
        </authorList>
    </citation>
    <scope>NUCLEOTIDE SEQUENCE [LARGE SCALE GENOMIC DNA]</scope>
    <source>
        <strain evidence="2">cv. 10/8</strain>
        <tissue evidence="1">Leaf</tissue>
    </source>
</reference>
<feature type="non-terminal residue" evidence="1">
    <location>
        <position position="53"/>
    </location>
</feature>
<proteinExistence type="predicted"/>
<evidence type="ECO:0000313" key="2">
    <source>
        <dbReference type="Proteomes" id="UP000265520"/>
    </source>
</evidence>
<dbReference type="EMBL" id="LXQA011249601">
    <property type="protein sequence ID" value="MCI90625.1"/>
    <property type="molecule type" value="Genomic_DNA"/>
</dbReference>
<sequence length="53" mass="5581">MARCAGQAGSLGNVLELACGARLYGALRSKAVDSKNRLWNLRVAQSDMARCAG</sequence>
<comment type="caution">
    <text evidence="1">The sequence shown here is derived from an EMBL/GenBank/DDBJ whole genome shotgun (WGS) entry which is preliminary data.</text>
</comment>
<name>A0A392VV82_9FABA</name>
<protein>
    <submittedName>
        <fullName evidence="1">Uncharacterized protein</fullName>
    </submittedName>
</protein>
<evidence type="ECO:0000313" key="1">
    <source>
        <dbReference type="EMBL" id="MCI90625.1"/>
    </source>
</evidence>